<keyword evidence="2" id="KW-1185">Reference proteome</keyword>
<dbReference type="Proteomes" id="UP000471521">
    <property type="component" value="Unassembled WGS sequence"/>
</dbReference>
<dbReference type="Pfam" id="PF19101">
    <property type="entry name" value="DUF5788"/>
    <property type="match status" value="1"/>
</dbReference>
<name>A0A6B0ST73_9EURY</name>
<dbReference type="RefSeq" id="WP_159527603.1">
    <property type="nucleotide sequence ID" value="NZ_WUUU01000225.1"/>
</dbReference>
<comment type="caution">
    <text evidence="1">The sequence shown here is derived from an EMBL/GenBank/DDBJ whole genome shotgun (WGS) entry which is preliminary data.</text>
</comment>
<sequence length="144" mass="16726">MREFERKQLLERVDREAATVGASIPTVVDLQGEEFELREFVFEVKQAESVPADRREDVEEAKKLLRRERLQRRQRLEDGNVTREEGERLVEGIIGLDRALNALESLGTTNLEAEMEASERADKKRWFSFLKEALGHDDNEGIKR</sequence>
<evidence type="ECO:0000313" key="2">
    <source>
        <dbReference type="Proteomes" id="UP000471521"/>
    </source>
</evidence>
<reference evidence="1 2" key="1">
    <citation type="submission" date="2019-12" db="EMBL/GenBank/DDBJ databases">
        <title>Isolation and characterization of three novel carbon monoxide-oxidizing members of Halobacteria from salione crusts and soils.</title>
        <authorList>
            <person name="Myers M.R."/>
            <person name="King G.M."/>
        </authorList>
    </citation>
    <scope>NUCLEOTIDE SEQUENCE [LARGE SCALE GENOMIC DNA]</scope>
    <source>
        <strain evidence="1 2">PCN9</strain>
    </source>
</reference>
<evidence type="ECO:0000313" key="1">
    <source>
        <dbReference type="EMBL" id="MXR22232.1"/>
    </source>
</evidence>
<accession>A0A6B0ST73</accession>
<dbReference type="InterPro" id="IPR043900">
    <property type="entry name" value="DUF5788"/>
</dbReference>
<organism evidence="1 2">
    <name type="scientific">Halobacterium bonnevillei</name>
    <dbReference type="NCBI Taxonomy" id="2692200"/>
    <lineage>
        <taxon>Archaea</taxon>
        <taxon>Methanobacteriati</taxon>
        <taxon>Methanobacteriota</taxon>
        <taxon>Stenosarchaea group</taxon>
        <taxon>Halobacteria</taxon>
        <taxon>Halobacteriales</taxon>
        <taxon>Halobacteriaceae</taxon>
        <taxon>Halobacterium</taxon>
    </lineage>
</organism>
<dbReference type="OrthoDB" id="137027at2157"/>
<protein>
    <submittedName>
        <fullName evidence="1">Uncharacterized protein</fullName>
    </submittedName>
</protein>
<gene>
    <name evidence="1" type="ORF">GRX66_17150</name>
</gene>
<proteinExistence type="predicted"/>
<dbReference type="EMBL" id="WUUU01000225">
    <property type="protein sequence ID" value="MXR22232.1"/>
    <property type="molecule type" value="Genomic_DNA"/>
</dbReference>
<dbReference type="AlphaFoldDB" id="A0A6B0ST73"/>